<dbReference type="RefSeq" id="WP_061450360.1">
    <property type="nucleotide sequence ID" value="NZ_UGTP01000002.1"/>
</dbReference>
<evidence type="ECO:0000313" key="2">
    <source>
        <dbReference type="Proteomes" id="UP000254235"/>
    </source>
</evidence>
<evidence type="ECO:0000313" key="1">
    <source>
        <dbReference type="EMBL" id="SUC37464.1"/>
    </source>
</evidence>
<protein>
    <submittedName>
        <fullName evidence="1">Uncharacterized protein</fullName>
    </submittedName>
</protein>
<organism evidence="1 2">
    <name type="scientific">Prevotella pallens</name>
    <dbReference type="NCBI Taxonomy" id="60133"/>
    <lineage>
        <taxon>Bacteria</taxon>
        <taxon>Pseudomonadati</taxon>
        <taxon>Bacteroidota</taxon>
        <taxon>Bacteroidia</taxon>
        <taxon>Bacteroidales</taxon>
        <taxon>Prevotellaceae</taxon>
        <taxon>Prevotella</taxon>
    </lineage>
</organism>
<sequence length="115" mass="13029">MTNLEAIYCEVKPYCTDEYELEFEKALLSACKRAGVTYGIKDEYTPDNERVIALAAIFTLQKYITLTSEKEGEYSQSYNDKLKDRILFLCKSNGIDASEFAPDAVITLSHASNMF</sequence>
<accession>A0A379G8V1</accession>
<gene>
    <name evidence="1" type="ORF">NCTC13043_01953</name>
</gene>
<dbReference type="AlphaFoldDB" id="A0A379G8V1"/>
<dbReference type="OrthoDB" id="9865833at2"/>
<dbReference type="GeneID" id="78571598"/>
<reference evidence="1 2" key="1">
    <citation type="submission" date="2018-06" db="EMBL/GenBank/DDBJ databases">
        <authorList>
            <consortium name="Pathogen Informatics"/>
            <person name="Doyle S."/>
        </authorList>
    </citation>
    <scope>NUCLEOTIDE SEQUENCE [LARGE SCALE GENOMIC DNA]</scope>
    <source>
        <strain evidence="1 2">NCTC13043</strain>
    </source>
</reference>
<proteinExistence type="predicted"/>
<dbReference type="Proteomes" id="UP000254235">
    <property type="component" value="Unassembled WGS sequence"/>
</dbReference>
<name>A0A379G8V1_9BACT</name>
<dbReference type="EMBL" id="UGTP01000002">
    <property type="protein sequence ID" value="SUC37464.1"/>
    <property type="molecule type" value="Genomic_DNA"/>
</dbReference>
<dbReference type="Pfam" id="PF20449">
    <property type="entry name" value="DUF6706"/>
    <property type="match status" value="1"/>
</dbReference>
<dbReference type="InterPro" id="IPR046552">
    <property type="entry name" value="DUF6706"/>
</dbReference>